<dbReference type="EMBL" id="JAWRCO010000001">
    <property type="protein sequence ID" value="MDW6003515.1"/>
    <property type="molecule type" value="Genomic_DNA"/>
</dbReference>
<reference evidence="2 3" key="1">
    <citation type="submission" date="2017-05" db="EMBL/GenBank/DDBJ databases">
        <authorList>
            <person name="Song R."/>
            <person name="Chenine A.L."/>
            <person name="Ruprecht R.M."/>
        </authorList>
    </citation>
    <scope>NUCLEOTIDE SEQUENCE [LARGE SCALE GENOMIC DNA]</scope>
    <source>
        <strain evidence="2 3">CECT 7927</strain>
    </source>
</reference>
<keyword evidence="2" id="KW-0436">Ligase</keyword>
<evidence type="ECO:0000313" key="1">
    <source>
        <dbReference type="EMBL" id="MDW6003515.1"/>
    </source>
</evidence>
<name>A0A1Y6IRL9_9VIBR</name>
<dbReference type="PANTHER" id="PTHR36932:SF1">
    <property type="entry name" value="CAPSULAR POLYSACCHARIDE BIOSYNTHESIS PROTEIN"/>
    <property type="match status" value="1"/>
</dbReference>
<dbReference type="SUPFAM" id="SSF56801">
    <property type="entry name" value="Acetyl-CoA synthetase-like"/>
    <property type="match status" value="1"/>
</dbReference>
<dbReference type="Proteomes" id="UP001283366">
    <property type="component" value="Unassembled WGS sequence"/>
</dbReference>
<dbReference type="EMBL" id="FXXI01000001">
    <property type="protein sequence ID" value="SMR99691.1"/>
    <property type="molecule type" value="Genomic_DNA"/>
</dbReference>
<dbReference type="RefSeq" id="WP_087479701.1">
    <property type="nucleotide sequence ID" value="NZ_AP024883.1"/>
</dbReference>
<dbReference type="AlphaFoldDB" id="A0A1Y6IRL9"/>
<protein>
    <submittedName>
        <fullName evidence="1">Phenylacetate--CoA ligase family protein</fullName>
    </submittedName>
    <submittedName>
        <fullName evidence="2">Phenylacetate-coenzyme A ligase</fullName>
        <ecNumber evidence="2">6.2.1.30</ecNumber>
    </submittedName>
</protein>
<organism evidence="2 3">
    <name type="scientific">Vibrio mangrovi</name>
    <dbReference type="NCBI Taxonomy" id="474394"/>
    <lineage>
        <taxon>Bacteria</taxon>
        <taxon>Pseudomonadati</taxon>
        <taxon>Pseudomonadota</taxon>
        <taxon>Gammaproteobacteria</taxon>
        <taxon>Vibrionales</taxon>
        <taxon>Vibrionaceae</taxon>
        <taxon>Vibrio</taxon>
    </lineage>
</organism>
<keyword evidence="4" id="KW-1185">Reference proteome</keyword>
<dbReference type="InterPro" id="IPR053158">
    <property type="entry name" value="CapK_Type1_Caps_Biosynth"/>
</dbReference>
<dbReference type="OrthoDB" id="580775at2"/>
<accession>A0A1Y6IRL9</accession>
<sequence>MNNSTELLNSQWNERINKFLVGSASLDELGAEANELIENIKGYVQRESIFYQSHLVESMGGASDCQSLNNVPYTTKEDLRKVGVEVCSMSFDKVAVYYETTGTTGAPTPCPRAAIDIETSGAYVQHAMEKIYQDTFGTTNAMTAIMGPSELYAFGDTYGEVCRKLSIPYVRLWPESPRVGLDKASELIRTLQVKVLICSPAVALALARLYLSMGFSPRESMVQQILVLGELCSEEMLRSISFIWNANCTHGLYGSQEAHAIGTGCPNGHLHLSETNYVAEIIPVDGLPKECGELCLTMLVPGAKPLIRYRTGDLATILPAASCGCGHPSRVLKVLGRVADIIELGQRILPPIAIESTILGSMEGILNYHIELRASDAGKDWANISLVMSGNHYDYDSIKNQIQNDLGIDINLSIVDELDPQTETGAYVSWKHARIRDLRGKVNG</sequence>
<dbReference type="InterPro" id="IPR042099">
    <property type="entry name" value="ANL_N_sf"/>
</dbReference>
<dbReference type="Proteomes" id="UP000196125">
    <property type="component" value="Unassembled WGS sequence"/>
</dbReference>
<evidence type="ECO:0000313" key="3">
    <source>
        <dbReference type="Proteomes" id="UP000196125"/>
    </source>
</evidence>
<dbReference type="EC" id="6.2.1.30" evidence="2"/>
<dbReference type="GO" id="GO:0047475">
    <property type="term" value="F:phenylacetate-CoA ligase activity"/>
    <property type="evidence" value="ECO:0007669"/>
    <property type="project" value="UniProtKB-EC"/>
</dbReference>
<evidence type="ECO:0000313" key="2">
    <source>
        <dbReference type="EMBL" id="SMR99691.1"/>
    </source>
</evidence>
<proteinExistence type="predicted"/>
<gene>
    <name evidence="2" type="primary">paaK</name>
    <name evidence="1" type="ORF">SBX37_11715</name>
    <name evidence="2" type="ORF">VIM7927_00919</name>
</gene>
<reference evidence="1 4" key="2">
    <citation type="submission" date="2023-11" db="EMBL/GenBank/DDBJ databases">
        <title>Plant-associative lifestyle of Vibrio porteresiae and its evolutionary dynamics.</title>
        <authorList>
            <person name="Rameshkumar N."/>
            <person name="Kirti K."/>
        </authorList>
    </citation>
    <scope>NUCLEOTIDE SEQUENCE [LARGE SCALE GENOMIC DNA]</scope>
    <source>
        <strain evidence="1 4">MSSRF38</strain>
    </source>
</reference>
<evidence type="ECO:0000313" key="4">
    <source>
        <dbReference type="Proteomes" id="UP001283366"/>
    </source>
</evidence>
<dbReference type="PANTHER" id="PTHR36932">
    <property type="entry name" value="CAPSULAR POLYSACCHARIDE BIOSYNTHESIS PROTEIN"/>
    <property type="match status" value="1"/>
</dbReference>
<dbReference type="Gene3D" id="3.40.50.12780">
    <property type="entry name" value="N-terminal domain of ligase-like"/>
    <property type="match status" value="1"/>
</dbReference>